<dbReference type="OrthoDB" id="548974at2759"/>
<feature type="domain" description="CAAX prenyl protease 2/Lysostaphin resistance protein A-like" evidence="2">
    <location>
        <begin position="114"/>
        <end position="202"/>
    </location>
</feature>
<feature type="transmembrane region" description="Helical" evidence="1">
    <location>
        <begin position="21"/>
        <end position="39"/>
    </location>
</feature>
<accession>A0A6J5W6G1</accession>
<dbReference type="PANTHER" id="PTHR43592:SF15">
    <property type="entry name" value="CAAX AMINO TERMINAL PROTEASE FAMILY PROTEIN"/>
    <property type="match status" value="1"/>
</dbReference>
<dbReference type="GO" id="GO:0080120">
    <property type="term" value="P:CAAX-box protein maturation"/>
    <property type="evidence" value="ECO:0007669"/>
    <property type="project" value="UniProtKB-ARBA"/>
</dbReference>
<proteinExistence type="predicted"/>
<dbReference type="Proteomes" id="UP000507245">
    <property type="component" value="Unassembled WGS sequence"/>
</dbReference>
<keyword evidence="1" id="KW-1133">Transmembrane helix</keyword>
<dbReference type="AlphaFoldDB" id="A0A6J5W6G1"/>
<evidence type="ECO:0000313" key="4">
    <source>
        <dbReference type="Proteomes" id="UP000507245"/>
    </source>
</evidence>
<dbReference type="InterPro" id="IPR003675">
    <property type="entry name" value="Rce1/LyrA-like_dom"/>
</dbReference>
<evidence type="ECO:0000256" key="1">
    <source>
        <dbReference type="SAM" id="Phobius"/>
    </source>
</evidence>
<dbReference type="Pfam" id="PF02517">
    <property type="entry name" value="Rce1-like"/>
    <property type="match status" value="1"/>
</dbReference>
<dbReference type="GO" id="GO:0004175">
    <property type="term" value="F:endopeptidase activity"/>
    <property type="evidence" value="ECO:0007669"/>
    <property type="project" value="UniProtKB-ARBA"/>
</dbReference>
<evidence type="ECO:0000259" key="2">
    <source>
        <dbReference type="Pfam" id="PF02517"/>
    </source>
</evidence>
<reference evidence="4" key="1">
    <citation type="journal article" date="2020" name="Genome Biol.">
        <title>Gamete binning: chromosome-level and haplotype-resolved genome assembly enabled by high-throughput single-cell sequencing of gamete genomes.</title>
        <authorList>
            <person name="Campoy J.A."/>
            <person name="Sun H."/>
            <person name="Goel M."/>
            <person name="Jiao W.-B."/>
            <person name="Folz-Donahue K."/>
            <person name="Wang N."/>
            <person name="Rubio M."/>
            <person name="Liu C."/>
            <person name="Kukat C."/>
            <person name="Ruiz D."/>
            <person name="Huettel B."/>
            <person name="Schneeberger K."/>
        </authorList>
    </citation>
    <scope>NUCLEOTIDE SEQUENCE [LARGE SCALE GENOMIC DNA]</scope>
    <source>
        <strain evidence="4">cv. Rojo Pasion</strain>
    </source>
</reference>
<sequence length="220" mass="24056">MSQRSHGSTCLCATRDKRQRYCLLIKAVLAVLYTVASTFQPLPQDIYRYGPFQSTEGVAFVGRDWSYWCNSYIAVTGAAASLFKGESLEREEDALVSLFPLIGSSSVRHFTSTACLLGVTGVLAPILEETKFKLVCWKVEAGLTSNLPPRVPTPVAIGISAVVFALAHLTPEEFPSCSAVGLSYAQTHNLLTPITIDALWNSGVILLLTFLHINMMMSEY</sequence>
<keyword evidence="1" id="KW-0812">Transmembrane</keyword>
<keyword evidence="1" id="KW-0472">Membrane</keyword>
<protein>
    <recommendedName>
        <fullName evidence="2">CAAX prenyl protease 2/Lysostaphin resistance protein A-like domain-containing protein</fullName>
    </recommendedName>
</protein>
<name>A0A6J5W6G1_PRUAR</name>
<keyword evidence="4" id="KW-1185">Reference proteome</keyword>
<dbReference type="EMBL" id="CAEKKB010000001">
    <property type="protein sequence ID" value="CAB4295234.1"/>
    <property type="molecule type" value="Genomic_DNA"/>
</dbReference>
<gene>
    <name evidence="3" type="ORF">ORAREDHAP_LOCUS6556</name>
</gene>
<evidence type="ECO:0000313" key="3">
    <source>
        <dbReference type="EMBL" id="CAB4295234.1"/>
    </source>
</evidence>
<organism evidence="3 4">
    <name type="scientific">Prunus armeniaca</name>
    <name type="common">Apricot</name>
    <name type="synonym">Armeniaca vulgaris</name>
    <dbReference type="NCBI Taxonomy" id="36596"/>
    <lineage>
        <taxon>Eukaryota</taxon>
        <taxon>Viridiplantae</taxon>
        <taxon>Streptophyta</taxon>
        <taxon>Embryophyta</taxon>
        <taxon>Tracheophyta</taxon>
        <taxon>Spermatophyta</taxon>
        <taxon>Magnoliopsida</taxon>
        <taxon>eudicotyledons</taxon>
        <taxon>Gunneridae</taxon>
        <taxon>Pentapetalae</taxon>
        <taxon>rosids</taxon>
        <taxon>fabids</taxon>
        <taxon>Rosales</taxon>
        <taxon>Rosaceae</taxon>
        <taxon>Amygdaloideae</taxon>
        <taxon>Amygdaleae</taxon>
        <taxon>Prunus</taxon>
    </lineage>
</organism>
<dbReference type="PANTHER" id="PTHR43592">
    <property type="entry name" value="CAAX AMINO TERMINAL PROTEASE"/>
    <property type="match status" value="1"/>
</dbReference>